<dbReference type="EMBL" id="KL647490">
    <property type="protein sequence ID" value="KEY74770.1"/>
    <property type="molecule type" value="Genomic_DNA"/>
</dbReference>
<proteinExistence type="predicted"/>
<keyword evidence="1" id="KW-0732">Signal</keyword>
<feature type="chain" id="PRO_5001771625" description="Right handed beta helix domain-containing protein" evidence="1">
    <location>
        <begin position="20"/>
        <end position="354"/>
    </location>
</feature>
<protein>
    <recommendedName>
        <fullName evidence="4">Right handed beta helix domain-containing protein</fullName>
    </recommendedName>
</protein>
<dbReference type="OrthoDB" id="5576103at2759"/>
<gene>
    <name evidence="2" type="ORF">S7711_06668</name>
</gene>
<accession>A0A084BB41</accession>
<evidence type="ECO:0000256" key="1">
    <source>
        <dbReference type="SAM" id="SignalP"/>
    </source>
</evidence>
<keyword evidence="3" id="KW-1185">Reference proteome</keyword>
<dbReference type="InterPro" id="IPR011050">
    <property type="entry name" value="Pectin_lyase_fold/virulence"/>
</dbReference>
<dbReference type="HOGENOM" id="CLU_041546_0_0_1"/>
<reference evidence="2 3" key="1">
    <citation type="journal article" date="2014" name="BMC Genomics">
        <title>Comparative genome sequencing reveals chemotype-specific gene clusters in the toxigenic black mold Stachybotrys.</title>
        <authorList>
            <person name="Semeiks J."/>
            <person name="Borek D."/>
            <person name="Otwinowski Z."/>
            <person name="Grishin N.V."/>
        </authorList>
    </citation>
    <scope>NUCLEOTIDE SEQUENCE [LARGE SCALE GENOMIC DNA]</scope>
    <source>
        <strain evidence="3">CBS 109288 / IBT 7711</strain>
    </source>
</reference>
<dbReference type="InterPro" id="IPR012334">
    <property type="entry name" value="Pectin_lyas_fold"/>
</dbReference>
<dbReference type="Gene3D" id="2.160.20.10">
    <property type="entry name" value="Single-stranded right-handed beta-helix, Pectin lyase-like"/>
    <property type="match status" value="1"/>
</dbReference>
<feature type="signal peptide" evidence="1">
    <location>
        <begin position="1"/>
        <end position="19"/>
    </location>
</feature>
<evidence type="ECO:0008006" key="4">
    <source>
        <dbReference type="Google" id="ProtNLM"/>
    </source>
</evidence>
<evidence type="ECO:0000313" key="3">
    <source>
        <dbReference type="Proteomes" id="UP000028045"/>
    </source>
</evidence>
<dbReference type="Proteomes" id="UP000028045">
    <property type="component" value="Unassembled WGS sequence"/>
</dbReference>
<name>A0A084BB41_STACB</name>
<evidence type="ECO:0000313" key="2">
    <source>
        <dbReference type="EMBL" id="KEY74770.1"/>
    </source>
</evidence>
<dbReference type="SUPFAM" id="SSF51126">
    <property type="entry name" value="Pectin lyase-like"/>
    <property type="match status" value="1"/>
</dbReference>
<dbReference type="AlphaFoldDB" id="A0A084BB41"/>
<sequence length="354" mass="36178">MVRASLLAAALCTASFASAQCGSGTPDAIVDGEGTFTATVGSEQVYSGSDYFAAIEAALGGITGGQRLSVLASGSIGDNIISVGSGIIFEGCGTIDVGYVAGHGAIESLDTSDVQFPYLSMTGAPYFGFRFYGVSGLHLGEINLNLSGGMGIRFERDEAPNSDVSMGTITVNGAGSHAVEVWNINGLSIDSVIATNVGECGLLLQTSTNVQVGYVEGNNVAAGTGYATLRMANNNGQLPDGSYTTTNVFVDRVVSRGGGRGIFCVSMSGAAEIGSIELEDNGGNAILIENCYNISILDGTVSGGGEVRVSARDEFPNTSGVFVELEVNGNTVRESPCAENIFWGITGDAALEVC</sequence>
<organism evidence="2 3">
    <name type="scientific">Stachybotrys chartarum (strain CBS 109288 / IBT 7711)</name>
    <name type="common">Toxic black mold</name>
    <name type="synonym">Stilbospora chartarum</name>
    <dbReference type="NCBI Taxonomy" id="1280523"/>
    <lineage>
        <taxon>Eukaryota</taxon>
        <taxon>Fungi</taxon>
        <taxon>Dikarya</taxon>
        <taxon>Ascomycota</taxon>
        <taxon>Pezizomycotina</taxon>
        <taxon>Sordariomycetes</taxon>
        <taxon>Hypocreomycetidae</taxon>
        <taxon>Hypocreales</taxon>
        <taxon>Stachybotryaceae</taxon>
        <taxon>Stachybotrys</taxon>
    </lineage>
</organism>